<dbReference type="STRING" id="35608.A0A2U1NA08"/>
<dbReference type="AlphaFoldDB" id="A0A2U1NA08"/>
<proteinExistence type="predicted"/>
<dbReference type="EMBL" id="PKPP01003260">
    <property type="protein sequence ID" value="PWA70340.1"/>
    <property type="molecule type" value="Genomic_DNA"/>
</dbReference>
<dbReference type="Proteomes" id="UP000245207">
    <property type="component" value="Unassembled WGS sequence"/>
</dbReference>
<reference evidence="1 2" key="1">
    <citation type="journal article" date="2018" name="Mol. Plant">
        <title>The genome of Artemisia annua provides insight into the evolution of Asteraceae family and artemisinin biosynthesis.</title>
        <authorList>
            <person name="Shen Q."/>
            <person name="Zhang L."/>
            <person name="Liao Z."/>
            <person name="Wang S."/>
            <person name="Yan T."/>
            <person name="Shi P."/>
            <person name="Liu M."/>
            <person name="Fu X."/>
            <person name="Pan Q."/>
            <person name="Wang Y."/>
            <person name="Lv Z."/>
            <person name="Lu X."/>
            <person name="Zhang F."/>
            <person name="Jiang W."/>
            <person name="Ma Y."/>
            <person name="Chen M."/>
            <person name="Hao X."/>
            <person name="Li L."/>
            <person name="Tang Y."/>
            <person name="Lv G."/>
            <person name="Zhou Y."/>
            <person name="Sun X."/>
            <person name="Brodelius P.E."/>
            <person name="Rose J.K.C."/>
            <person name="Tang K."/>
        </authorList>
    </citation>
    <scope>NUCLEOTIDE SEQUENCE [LARGE SCALE GENOMIC DNA]</scope>
    <source>
        <strain evidence="2">cv. Huhao1</strain>
        <tissue evidence="1">Leaf</tissue>
    </source>
</reference>
<name>A0A2U1NA08_ARTAN</name>
<gene>
    <name evidence="1" type="ORF">CTI12_AA289200</name>
</gene>
<organism evidence="1 2">
    <name type="scientific">Artemisia annua</name>
    <name type="common">Sweet wormwood</name>
    <dbReference type="NCBI Taxonomy" id="35608"/>
    <lineage>
        <taxon>Eukaryota</taxon>
        <taxon>Viridiplantae</taxon>
        <taxon>Streptophyta</taxon>
        <taxon>Embryophyta</taxon>
        <taxon>Tracheophyta</taxon>
        <taxon>Spermatophyta</taxon>
        <taxon>Magnoliopsida</taxon>
        <taxon>eudicotyledons</taxon>
        <taxon>Gunneridae</taxon>
        <taxon>Pentapetalae</taxon>
        <taxon>asterids</taxon>
        <taxon>campanulids</taxon>
        <taxon>Asterales</taxon>
        <taxon>Asteraceae</taxon>
        <taxon>Asteroideae</taxon>
        <taxon>Anthemideae</taxon>
        <taxon>Artemisiinae</taxon>
        <taxon>Artemisia</taxon>
    </lineage>
</organism>
<dbReference type="OrthoDB" id="1688863at2759"/>
<accession>A0A2U1NA08</accession>
<comment type="caution">
    <text evidence="1">The sequence shown here is derived from an EMBL/GenBank/DDBJ whole genome shotgun (WGS) entry which is preliminary data.</text>
</comment>
<evidence type="ECO:0000313" key="2">
    <source>
        <dbReference type="Proteomes" id="UP000245207"/>
    </source>
</evidence>
<protein>
    <submittedName>
        <fullName evidence="1">Uncharacterized protein</fullName>
    </submittedName>
</protein>
<dbReference type="PANTHER" id="PTHR35704">
    <property type="entry name" value="OS02G0254600 PROTEIN"/>
    <property type="match status" value="1"/>
</dbReference>
<keyword evidence="2" id="KW-1185">Reference proteome</keyword>
<dbReference type="PANTHER" id="PTHR35704:SF1">
    <property type="entry name" value="OS02G0254600 PROTEIN"/>
    <property type="match status" value="1"/>
</dbReference>
<evidence type="ECO:0000313" key="1">
    <source>
        <dbReference type="EMBL" id="PWA70340.1"/>
    </source>
</evidence>
<sequence>MGNCIIRENKIMQTCQEVTQHKEPMKDHVQMYYPVPLPEPSKHSDLIKGESEGGGTGVLRIKLVISKQELEVMLKKGGVSVGDLASHMKKESLKKAVVIEDENSRKCGRWKPVLDSIPELN</sequence>